<keyword evidence="2" id="KW-1185">Reference proteome</keyword>
<protein>
    <submittedName>
        <fullName evidence="1">Uncharacterized protein</fullName>
    </submittedName>
</protein>
<dbReference type="Proteomes" id="UP000036471">
    <property type="component" value="Unassembled WGS sequence"/>
</dbReference>
<accession>A0ABR5HES8</accession>
<proteinExistence type="predicted"/>
<evidence type="ECO:0000313" key="1">
    <source>
        <dbReference type="EMBL" id="KMO25029.1"/>
    </source>
</evidence>
<organism evidence="1 2">
    <name type="scientific">Methylobacterium indicum</name>
    <dbReference type="NCBI Taxonomy" id="1775910"/>
    <lineage>
        <taxon>Bacteria</taxon>
        <taxon>Pseudomonadati</taxon>
        <taxon>Pseudomonadota</taxon>
        <taxon>Alphaproteobacteria</taxon>
        <taxon>Hyphomicrobiales</taxon>
        <taxon>Methylobacteriaceae</taxon>
        <taxon>Methylobacterium</taxon>
    </lineage>
</organism>
<dbReference type="EMBL" id="JTHG01000066">
    <property type="protein sequence ID" value="KMO25029.1"/>
    <property type="molecule type" value="Genomic_DNA"/>
</dbReference>
<dbReference type="RefSeq" id="WP_048428181.1">
    <property type="nucleotide sequence ID" value="NZ_JTHF01000116.1"/>
</dbReference>
<reference evidence="1 2" key="1">
    <citation type="submission" date="2014-11" db="EMBL/GenBank/DDBJ databases">
        <title>Comparative genomics of Methylobacterium species.</title>
        <authorList>
            <person name="Chaudhry V."/>
            <person name="Patil P.B."/>
        </authorList>
    </citation>
    <scope>NUCLEOTIDE SEQUENCE [LARGE SCALE GENOMIC DNA]</scope>
    <source>
        <strain evidence="1 2">SE3.6</strain>
    </source>
</reference>
<comment type="caution">
    <text evidence="1">The sequence shown here is derived from an EMBL/GenBank/DDBJ whole genome shotgun (WGS) entry which is preliminary data.</text>
</comment>
<evidence type="ECO:0000313" key="2">
    <source>
        <dbReference type="Proteomes" id="UP000036471"/>
    </source>
</evidence>
<sequence length="256" mass="27689">MSHNLKNGQGEVLPNGWQVWVWENPSGGFSYEMRHRGGDQAGGNQKTEAMARKVAGIIADTTIPDPQPVDPAWMVEVAREAGAMEAESLGYKGLAEERRSGELDNSSAITGPLNALRLALSRGHVVLAPVMPSEEEMLADAVEDVVQSNHEDPLFVWELRARQHDNHDEVKSALQARRNVYASLGAVAGQAVSSGPVMPEVDLRRIAELSWDNGYAAAVRALQALGDGEGNAKTLYANEREKDLDAILENLKSGEA</sequence>
<name>A0ABR5HES8_9HYPH</name>
<gene>
    <name evidence="1" type="ORF">QR79_09605</name>
</gene>